<comment type="caution">
    <text evidence="2">The sequence shown here is derived from an EMBL/GenBank/DDBJ whole genome shotgun (WGS) entry which is preliminary data.</text>
</comment>
<protein>
    <submittedName>
        <fullName evidence="2">DUF4245 domain-containing protein</fullName>
    </submittedName>
</protein>
<reference evidence="3" key="1">
    <citation type="journal article" date="2019" name="Int. J. Syst. Evol. Microbiol.">
        <title>The Global Catalogue of Microorganisms (GCM) 10K type strain sequencing project: providing services to taxonomists for standard genome sequencing and annotation.</title>
        <authorList>
            <consortium name="The Broad Institute Genomics Platform"/>
            <consortium name="The Broad Institute Genome Sequencing Center for Infectious Disease"/>
            <person name="Wu L."/>
            <person name="Ma J."/>
        </authorList>
    </citation>
    <scope>NUCLEOTIDE SEQUENCE [LARGE SCALE GENOMIC DNA]</scope>
    <source>
        <strain evidence="3">JCM 17906</strain>
    </source>
</reference>
<accession>A0ABP8S4W2</accession>
<feature type="transmembrane region" description="Helical" evidence="1">
    <location>
        <begin position="21"/>
        <end position="41"/>
    </location>
</feature>
<dbReference type="Proteomes" id="UP001501598">
    <property type="component" value="Unassembled WGS sequence"/>
</dbReference>
<evidence type="ECO:0000313" key="3">
    <source>
        <dbReference type="Proteomes" id="UP001501598"/>
    </source>
</evidence>
<proteinExistence type="predicted"/>
<keyword evidence="3" id="KW-1185">Reference proteome</keyword>
<dbReference type="Pfam" id="PF14030">
    <property type="entry name" value="DUF4245"/>
    <property type="match status" value="1"/>
</dbReference>
<keyword evidence="1" id="KW-0812">Transmembrane</keyword>
<sequence>MSTEPSSPQPPSKPSRGSLRVRDMLGALVILLVIAVVGGGVRSCSFSPGGPSVDPGAGPTVDAPARLAEFARVSTFPLRVPTLPEGWRANSTDRGPVEGGGAAVRVGYLSPAGHYLRLVQTDATEENLLVTEAGGPLAGTGVVQAAGLSWVVYRGATDQGEPFRVATSAEGVRLLVTGSGDEPEFRTLVEALVAGQLLPAGSEQN</sequence>
<gene>
    <name evidence="2" type="ORF">GCM10023175_69460</name>
</gene>
<evidence type="ECO:0000256" key="1">
    <source>
        <dbReference type="SAM" id="Phobius"/>
    </source>
</evidence>
<evidence type="ECO:0000313" key="2">
    <source>
        <dbReference type="EMBL" id="GAA4560118.1"/>
    </source>
</evidence>
<organism evidence="2 3">
    <name type="scientific">Pseudonocardia xishanensis</name>
    <dbReference type="NCBI Taxonomy" id="630995"/>
    <lineage>
        <taxon>Bacteria</taxon>
        <taxon>Bacillati</taxon>
        <taxon>Actinomycetota</taxon>
        <taxon>Actinomycetes</taxon>
        <taxon>Pseudonocardiales</taxon>
        <taxon>Pseudonocardiaceae</taxon>
        <taxon>Pseudonocardia</taxon>
    </lineage>
</organism>
<keyword evidence="1" id="KW-0472">Membrane</keyword>
<dbReference type="EMBL" id="BAABGT010000122">
    <property type="protein sequence ID" value="GAA4560118.1"/>
    <property type="molecule type" value="Genomic_DNA"/>
</dbReference>
<dbReference type="InterPro" id="IPR025339">
    <property type="entry name" value="DUF4245"/>
</dbReference>
<name>A0ABP8S4W2_9PSEU</name>
<keyword evidence="1" id="KW-1133">Transmembrane helix</keyword>
<dbReference type="RefSeq" id="WP_345427814.1">
    <property type="nucleotide sequence ID" value="NZ_BAABGT010000122.1"/>
</dbReference>